<dbReference type="RefSeq" id="WP_025344867.1">
    <property type="nucleotide sequence ID" value="NZ_CP042966.1"/>
</dbReference>
<dbReference type="Proteomes" id="UP000323483">
    <property type="component" value="Chromosome"/>
</dbReference>
<accession>A0ABX5Z0T6</accession>
<proteinExistence type="predicted"/>
<gene>
    <name evidence="1" type="ORF">SMN_1722</name>
</gene>
<sequence length="102" mass="12160">MLILTKHGYQRLYKRVQTKAQVKTIDKATDFLKKVLERGMIMVDDLNQKLVNYVDTLYIFKKDNRNNLVFVTVKTNVQQKLNYYSNGQKRSFEYKKNFMLAA</sequence>
<name>A0ABX5Z0T6_SULMU</name>
<reference evidence="1" key="1">
    <citation type="submission" date="2019-08" db="EMBL/GenBank/DDBJ databases">
        <title>Organohalide respiration in Sulfurospirillum species is regulated by a two-component system as unraveled by comparative genomics, and transcriptomics, and regulator binding studies.</title>
        <authorList>
            <person name="Goris T."/>
            <person name="Esken J."/>
            <person name="Gadkari J."/>
            <person name="Bischler T."/>
            <person name="Foerstner K."/>
            <person name="Sharma C.M."/>
            <person name="Diekert G."/>
            <person name="Schubert T."/>
        </authorList>
    </citation>
    <scope>NUCLEOTIDE SEQUENCE [LARGE SCALE GENOMIC DNA]</scope>
    <source>
        <strain evidence="1">N</strain>
    </source>
</reference>
<dbReference type="EMBL" id="CP042966">
    <property type="protein sequence ID" value="QEH06487.1"/>
    <property type="molecule type" value="Genomic_DNA"/>
</dbReference>
<keyword evidence="2" id="KW-1185">Reference proteome</keyword>
<evidence type="ECO:0000313" key="1">
    <source>
        <dbReference type="EMBL" id="QEH06487.1"/>
    </source>
</evidence>
<evidence type="ECO:0000313" key="2">
    <source>
        <dbReference type="Proteomes" id="UP000323483"/>
    </source>
</evidence>
<protein>
    <recommendedName>
        <fullName evidence="3">Phage-Barnase-EndoU-ColicinE5/D-RelE like nuclease 3 domain-containing protein</fullName>
    </recommendedName>
</protein>
<organism evidence="1 2">
    <name type="scientific">Sulfurospirillum multivorans</name>
    <name type="common">Dehalospirillum multivorans</name>
    <dbReference type="NCBI Taxonomy" id="66821"/>
    <lineage>
        <taxon>Bacteria</taxon>
        <taxon>Pseudomonadati</taxon>
        <taxon>Campylobacterota</taxon>
        <taxon>Epsilonproteobacteria</taxon>
        <taxon>Campylobacterales</taxon>
        <taxon>Sulfurospirillaceae</taxon>
        <taxon>Sulfurospirillum</taxon>
    </lineage>
</organism>
<evidence type="ECO:0008006" key="3">
    <source>
        <dbReference type="Google" id="ProtNLM"/>
    </source>
</evidence>